<dbReference type="Pfam" id="PF01476">
    <property type="entry name" value="LysM"/>
    <property type="match status" value="1"/>
</dbReference>
<proteinExistence type="inferred from homology"/>
<dbReference type="Gene3D" id="2.70.70.10">
    <property type="entry name" value="Glucose Permease (Domain IIA)"/>
    <property type="match status" value="1"/>
</dbReference>
<dbReference type="STRING" id="265719.SAMN04488509_102404"/>
<evidence type="ECO:0000256" key="1">
    <source>
        <dbReference type="ARBA" id="ARBA00038420"/>
    </source>
</evidence>
<dbReference type="PANTHER" id="PTHR21666:SF263">
    <property type="entry name" value="MUREIN HYDROLASE ACTIVATOR NLPD"/>
    <property type="match status" value="1"/>
</dbReference>
<dbReference type="Proteomes" id="UP000199603">
    <property type="component" value="Unassembled WGS sequence"/>
</dbReference>
<evidence type="ECO:0000313" key="5">
    <source>
        <dbReference type="Proteomes" id="UP000199603"/>
    </source>
</evidence>
<dbReference type="CDD" id="cd12797">
    <property type="entry name" value="M23_peptidase"/>
    <property type="match status" value="1"/>
</dbReference>
<dbReference type="CDD" id="cd00118">
    <property type="entry name" value="LysM"/>
    <property type="match status" value="1"/>
</dbReference>
<dbReference type="RefSeq" id="WP_091240380.1">
    <property type="nucleotide sequence ID" value="NZ_FNAG01000002.1"/>
</dbReference>
<dbReference type="GO" id="GO:0004222">
    <property type="term" value="F:metalloendopeptidase activity"/>
    <property type="evidence" value="ECO:0007669"/>
    <property type="project" value="TreeGrafter"/>
</dbReference>
<gene>
    <name evidence="4" type="ORF">SAMN04488509_102404</name>
</gene>
<feature type="region of interest" description="Disordered" evidence="2">
    <location>
        <begin position="102"/>
        <end position="199"/>
    </location>
</feature>
<dbReference type="InterPro" id="IPR016047">
    <property type="entry name" value="M23ase_b-sheet_dom"/>
</dbReference>
<feature type="domain" description="LysM" evidence="3">
    <location>
        <begin position="55"/>
        <end position="99"/>
    </location>
</feature>
<dbReference type="PROSITE" id="PS51782">
    <property type="entry name" value="LYSM"/>
    <property type="match status" value="1"/>
</dbReference>
<dbReference type="PROSITE" id="PS51257">
    <property type="entry name" value="PROKAR_LIPOPROTEIN"/>
    <property type="match status" value="1"/>
</dbReference>
<evidence type="ECO:0000256" key="2">
    <source>
        <dbReference type="SAM" id="MobiDB-lite"/>
    </source>
</evidence>
<dbReference type="PANTHER" id="PTHR21666">
    <property type="entry name" value="PEPTIDASE-RELATED"/>
    <property type="match status" value="1"/>
</dbReference>
<keyword evidence="5" id="KW-1185">Reference proteome</keyword>
<organism evidence="4 5">
    <name type="scientific">Aquimonas voraii</name>
    <dbReference type="NCBI Taxonomy" id="265719"/>
    <lineage>
        <taxon>Bacteria</taxon>
        <taxon>Pseudomonadati</taxon>
        <taxon>Pseudomonadota</taxon>
        <taxon>Gammaproteobacteria</taxon>
        <taxon>Lysobacterales</taxon>
        <taxon>Lysobacteraceae</taxon>
        <taxon>Aquimonas</taxon>
    </lineage>
</organism>
<dbReference type="GO" id="GO:0009279">
    <property type="term" value="C:cell outer membrane"/>
    <property type="evidence" value="ECO:0007669"/>
    <property type="project" value="TreeGrafter"/>
</dbReference>
<dbReference type="Gene3D" id="3.10.350.10">
    <property type="entry name" value="LysM domain"/>
    <property type="match status" value="1"/>
</dbReference>
<sequence>MSALPGRSVGLRLAVIALTLALTACGVAPRAVVVDRGGQERGAGRGTPAQHDSGRVHIVQRGDTLYSIAFRHRLEYREVAAWNGIGEPYTIYPGQRIRLSPPGQAVAQAGSRPASNAGAASEARGQARSPSTATPSTAGSAPRPATPATGGVVAATPPASPPASAGTPAPSTTTTTSGTSAPVTASAPPKPPASAPSGPVRWQWPTAGQVVGRFVAGDPTRQGLSIAGNPGQPVHAAGDGVVVYSGSGLIGYGELVIIKHNDEFLSAYGHNRKRLVAEGEQVRAGQQIAEMGRSGAARDMLHFEIRRSGRPVDPLAHLPAR</sequence>
<evidence type="ECO:0000313" key="4">
    <source>
        <dbReference type="EMBL" id="SDD42392.1"/>
    </source>
</evidence>
<evidence type="ECO:0000259" key="3">
    <source>
        <dbReference type="PROSITE" id="PS51782"/>
    </source>
</evidence>
<reference evidence="4 5" key="1">
    <citation type="submission" date="2016-10" db="EMBL/GenBank/DDBJ databases">
        <authorList>
            <person name="de Groot N.N."/>
        </authorList>
    </citation>
    <scope>NUCLEOTIDE SEQUENCE [LARGE SCALE GENOMIC DNA]</scope>
    <source>
        <strain evidence="4 5">DSM 16957</strain>
    </source>
</reference>
<dbReference type="OrthoDB" id="9795421at2"/>
<dbReference type="InterPro" id="IPR011055">
    <property type="entry name" value="Dup_hybrid_motif"/>
</dbReference>
<dbReference type="AlphaFoldDB" id="A0A1G6UM17"/>
<dbReference type="SUPFAM" id="SSF51261">
    <property type="entry name" value="Duplicated hybrid motif"/>
    <property type="match status" value="1"/>
</dbReference>
<feature type="compositionally biased region" description="Low complexity" evidence="2">
    <location>
        <begin position="127"/>
        <end position="187"/>
    </location>
</feature>
<dbReference type="EMBL" id="FNAG01000002">
    <property type="protein sequence ID" value="SDD42392.1"/>
    <property type="molecule type" value="Genomic_DNA"/>
</dbReference>
<name>A0A1G6UM17_9GAMM</name>
<protein>
    <submittedName>
        <fullName evidence="4">Lipoprotein NlpD</fullName>
    </submittedName>
</protein>
<dbReference type="Pfam" id="PF01551">
    <property type="entry name" value="Peptidase_M23"/>
    <property type="match status" value="1"/>
</dbReference>
<accession>A0A1G6UM17</accession>
<keyword evidence="4" id="KW-0449">Lipoprotein</keyword>
<dbReference type="GO" id="GO:0032153">
    <property type="term" value="C:cell division site"/>
    <property type="evidence" value="ECO:0007669"/>
    <property type="project" value="TreeGrafter"/>
</dbReference>
<dbReference type="InterPro" id="IPR018392">
    <property type="entry name" value="LysM"/>
</dbReference>
<dbReference type="SMART" id="SM00257">
    <property type="entry name" value="LysM"/>
    <property type="match status" value="1"/>
</dbReference>
<dbReference type="InterPro" id="IPR050570">
    <property type="entry name" value="Cell_wall_metabolism_enzyme"/>
</dbReference>
<dbReference type="InterPro" id="IPR036779">
    <property type="entry name" value="LysM_dom_sf"/>
</dbReference>
<comment type="similarity">
    <text evidence="1">Belongs to the E.coli NlpD/Haemophilus LppB family.</text>
</comment>